<name>A0A081NU61_9BACL</name>
<sequence length="927" mass="107493">MNPDFSSDIQIFLDRFFGEGNLPRLKGIYDPDSSHAKIRPLVDRLAKEPEATVLPYIDSKKKVTWFGLAFNDAQFSQLADGLSAFMGPSFSTFHRNKVQYEGHSIASYVHEITNGRYFAFEADNAHVMTQLQLMFSVWKRRPTNRQTISRDMSHLLRDFYTSLEAKDQMSAEANYEAIKGFGQLSSPNVLFLQIQMVSVFELWEELFSLNGIREVIASRRPIAVTETLLTGLYKLYIFKFEQSADVEGAVQSFREDVWPLYGNLFQSRRGLRSIEAIKCHILRAAALPEHNVPIEDLKKLFDSEVFYRHLLARTRGEDPKTNTSHSYLQAQQEMDKGHVDIAFNILLSLSPGLDRTIGMLECAFLLQDLDSMKQSLEAFEALHEDQKSEILSNRRLHATMQALQTMENVSQAPARSIPGDWNEWLASLRDLDEGHAIEIAKQGAVQWGLQQLQIQDSGLANLYTNLRTVEGEHELERKLRLSVTHLLAFFRKDEEWPRQEWSRVYILLLGHLLRGSSGSTVDIRYYRQILQEIGQLNFHVEEYQRLLHPALDWVQKYGGKTADDSIVELLDTLIHLPCPDQATRLRLLHTTVSSQRSEMSQSLTELRGRLIPHSWPEWFEIMREYAATSEFLLDFMPEKESMEWGHNVIDKMIELLVDPYPYLEQKMEYIAPRLVNSALQAETFPRQELELFYETLLMLMNAKLSRNYENTQRFVSMMDGMLRLHPESAEVRWNEIEDWFSGTPFTAIADQLVDTFDLFFDSPLAYERMTSLWNRWSTHLLEELISGPRLRISHWFRIGERVRGLYEPRSRLKEALANELFEDPIERLGNQTITIFTLREKPAVRAIEYLRERNPALQLRHCTDDRLTDRAKEYARNSDICVVVTTCISHALTYGIGEYLQRTPVYPRSSGESSIIDAIEQYARKLI</sequence>
<evidence type="ECO:0000313" key="1">
    <source>
        <dbReference type="EMBL" id="KEQ21984.1"/>
    </source>
</evidence>
<keyword evidence="2" id="KW-1185">Reference proteome</keyword>
<proteinExistence type="predicted"/>
<dbReference type="AlphaFoldDB" id="A0A081NU61"/>
<dbReference type="OrthoDB" id="4759077at2"/>
<dbReference type="Proteomes" id="UP000028123">
    <property type="component" value="Unassembled WGS sequence"/>
</dbReference>
<evidence type="ECO:0000313" key="2">
    <source>
        <dbReference type="Proteomes" id="UP000028123"/>
    </source>
</evidence>
<protein>
    <submittedName>
        <fullName evidence="1">Uncharacterized protein</fullName>
    </submittedName>
</protein>
<dbReference type="EMBL" id="JNVM01000047">
    <property type="protein sequence ID" value="KEQ21984.1"/>
    <property type="molecule type" value="Genomic_DNA"/>
</dbReference>
<accession>A0A081NU61</accession>
<dbReference type="eggNOG" id="ENOG502ZANF">
    <property type="taxonomic scope" value="Bacteria"/>
</dbReference>
<dbReference type="RefSeq" id="WP_036692644.1">
    <property type="nucleotide sequence ID" value="NZ_JNVM01000047.1"/>
</dbReference>
<organism evidence="1 2">
    <name type="scientific">Paenibacillus tyrfis</name>
    <dbReference type="NCBI Taxonomy" id="1501230"/>
    <lineage>
        <taxon>Bacteria</taxon>
        <taxon>Bacillati</taxon>
        <taxon>Bacillota</taxon>
        <taxon>Bacilli</taxon>
        <taxon>Bacillales</taxon>
        <taxon>Paenibacillaceae</taxon>
        <taxon>Paenibacillus</taxon>
    </lineage>
</organism>
<reference evidence="1 2" key="1">
    <citation type="submission" date="2014-06" db="EMBL/GenBank/DDBJ databases">
        <title>Draft genome sequence of Paenibacillus sp. MSt1.</title>
        <authorList>
            <person name="Aw Y.K."/>
            <person name="Ong K.S."/>
            <person name="Gan H.M."/>
            <person name="Lee S.M."/>
        </authorList>
    </citation>
    <scope>NUCLEOTIDE SEQUENCE [LARGE SCALE GENOMIC DNA]</scope>
    <source>
        <strain evidence="1 2">MSt1</strain>
    </source>
</reference>
<comment type="caution">
    <text evidence="1">The sequence shown here is derived from an EMBL/GenBank/DDBJ whole genome shotgun (WGS) entry which is preliminary data.</text>
</comment>
<gene>
    <name evidence="1" type="ORF">ET33_28350</name>
</gene>